<keyword evidence="3 5" id="KW-1133">Transmembrane helix</keyword>
<evidence type="ECO:0000256" key="1">
    <source>
        <dbReference type="ARBA" id="ARBA00004141"/>
    </source>
</evidence>
<dbReference type="AlphaFoldDB" id="A0A915DIQ0"/>
<evidence type="ECO:0000259" key="6">
    <source>
        <dbReference type="PROSITE" id="PS50850"/>
    </source>
</evidence>
<feature type="transmembrane region" description="Helical" evidence="5">
    <location>
        <begin position="489"/>
        <end position="509"/>
    </location>
</feature>
<feature type="transmembrane region" description="Helical" evidence="5">
    <location>
        <begin position="333"/>
        <end position="355"/>
    </location>
</feature>
<keyword evidence="4 5" id="KW-0472">Membrane</keyword>
<dbReference type="Pfam" id="PF00083">
    <property type="entry name" value="Sugar_tr"/>
    <property type="match status" value="1"/>
</dbReference>
<feature type="transmembrane region" description="Helical" evidence="5">
    <location>
        <begin position="460"/>
        <end position="483"/>
    </location>
</feature>
<name>A0A915DIQ0_9BILA</name>
<dbReference type="Gene3D" id="1.20.1250.20">
    <property type="entry name" value="MFS general substrate transporter like domains"/>
    <property type="match status" value="1"/>
</dbReference>
<feature type="transmembrane region" description="Helical" evidence="5">
    <location>
        <begin position="367"/>
        <end position="390"/>
    </location>
</feature>
<feature type="transmembrane region" description="Helical" evidence="5">
    <location>
        <begin position="402"/>
        <end position="420"/>
    </location>
</feature>
<dbReference type="InterPro" id="IPR020846">
    <property type="entry name" value="MFS_dom"/>
</dbReference>
<dbReference type="Proteomes" id="UP000887574">
    <property type="component" value="Unplaced"/>
</dbReference>
<feature type="transmembrane region" description="Helical" evidence="5">
    <location>
        <begin position="246"/>
        <end position="265"/>
    </location>
</feature>
<comment type="subcellular location">
    <subcellularLocation>
        <location evidence="1">Membrane</location>
        <topology evidence="1">Multi-pass membrane protein</topology>
    </subcellularLocation>
</comment>
<keyword evidence="2 5" id="KW-0812">Transmembrane</keyword>
<evidence type="ECO:0000313" key="7">
    <source>
        <dbReference type="Proteomes" id="UP000887574"/>
    </source>
</evidence>
<evidence type="ECO:0000256" key="4">
    <source>
        <dbReference type="ARBA" id="ARBA00023136"/>
    </source>
</evidence>
<dbReference type="InterPro" id="IPR005828">
    <property type="entry name" value="MFS_sugar_transport-like"/>
</dbReference>
<feature type="transmembrane region" description="Helical" evidence="5">
    <location>
        <begin position="40"/>
        <end position="59"/>
    </location>
</feature>
<evidence type="ECO:0000256" key="3">
    <source>
        <dbReference type="ARBA" id="ARBA00022989"/>
    </source>
</evidence>
<feature type="transmembrane region" description="Helical" evidence="5">
    <location>
        <begin position="216"/>
        <end position="240"/>
    </location>
</feature>
<dbReference type="PROSITE" id="PS50850">
    <property type="entry name" value="MFS"/>
    <property type="match status" value="1"/>
</dbReference>
<accession>A0A915DIQ0</accession>
<dbReference type="InterPro" id="IPR036259">
    <property type="entry name" value="MFS_trans_sf"/>
</dbReference>
<feature type="transmembrane region" description="Helical" evidence="5">
    <location>
        <begin position="162"/>
        <end position="183"/>
    </location>
</feature>
<evidence type="ECO:0000256" key="2">
    <source>
        <dbReference type="ARBA" id="ARBA00022692"/>
    </source>
</evidence>
<evidence type="ECO:0000313" key="8">
    <source>
        <dbReference type="WBParaSite" id="jg19879"/>
    </source>
</evidence>
<dbReference type="PANTHER" id="PTHR24064">
    <property type="entry name" value="SOLUTE CARRIER FAMILY 22 MEMBER"/>
    <property type="match status" value="1"/>
</dbReference>
<keyword evidence="7" id="KW-1185">Reference proteome</keyword>
<dbReference type="GO" id="GO:0016020">
    <property type="term" value="C:membrane"/>
    <property type="evidence" value="ECO:0007669"/>
    <property type="project" value="UniProtKB-SubCell"/>
</dbReference>
<dbReference type="WBParaSite" id="jg19879">
    <property type="protein sequence ID" value="jg19879"/>
    <property type="gene ID" value="jg19879"/>
</dbReference>
<protein>
    <submittedName>
        <fullName evidence="8">Major facilitator superfamily (MFS) profile domain-containing protein</fullName>
    </submittedName>
</protein>
<evidence type="ECO:0000256" key="5">
    <source>
        <dbReference type="SAM" id="Phobius"/>
    </source>
</evidence>
<dbReference type="SUPFAM" id="SSF103473">
    <property type="entry name" value="MFS general substrate transporter"/>
    <property type="match status" value="1"/>
</dbReference>
<sequence length="558" mass="63514">MSAIKIISIEGLNLLQHDRSYKKLLEKKKAPPPVENLGDFIQFGYYSIFIIILYEMLLLPQMTNMTFMIYGGYAPKLMSCGNHSLSHFAKNADACAELKQIRNATDCVPKLESEFGSLAYEFGYYCDRIVDVKKSISAQMFGVLCGSLTFGQMSDLFGRKRIMLITHFGMFVLNYVASFANSLSQFTTIQFATMFFVGGHNTIMHVFLLENMPKRLRVLVLTALSYSPNYIIFAGIAYLAAEWRTLLTIISFLNIPAFIGLLFAFESPRWLIQKARLETAKTVLTKIERFNGTGTEDRLKVLDDLIEREVQANESKKRNRKYYFYHLFYTRKMCFYTGIISYALLSTSVLSYALIFNMEHLSGSIYLNSAFFGLFRYSMNLFVGSMDYFVPRVGRKTIHKCALSFIVFMLSVVFISKLSQWEDANLLRVTTLSAAAMCSQLYLVYAVVTSELFPTAIRNLAASFVQIASRTGAVMAPHVFYLAMYWAPLPFLVMLLPMVVNLLLFSTFIPETKNSPMVDHMPDPSERIFSKVKSTEMKRLTRKGFDVAPSSAKLTEEC</sequence>
<feature type="transmembrane region" description="Helical" evidence="5">
    <location>
        <begin position="426"/>
        <end position="448"/>
    </location>
</feature>
<organism evidence="7 8">
    <name type="scientific">Ditylenchus dipsaci</name>
    <dbReference type="NCBI Taxonomy" id="166011"/>
    <lineage>
        <taxon>Eukaryota</taxon>
        <taxon>Metazoa</taxon>
        <taxon>Ecdysozoa</taxon>
        <taxon>Nematoda</taxon>
        <taxon>Chromadorea</taxon>
        <taxon>Rhabditida</taxon>
        <taxon>Tylenchina</taxon>
        <taxon>Tylenchomorpha</taxon>
        <taxon>Sphaerularioidea</taxon>
        <taxon>Anguinidae</taxon>
        <taxon>Anguininae</taxon>
        <taxon>Ditylenchus</taxon>
    </lineage>
</organism>
<proteinExistence type="predicted"/>
<dbReference type="GO" id="GO:0022857">
    <property type="term" value="F:transmembrane transporter activity"/>
    <property type="evidence" value="ECO:0007669"/>
    <property type="project" value="InterPro"/>
</dbReference>
<feature type="transmembrane region" description="Helical" evidence="5">
    <location>
        <begin position="189"/>
        <end position="209"/>
    </location>
</feature>
<feature type="domain" description="Major facilitator superfamily (MFS) profile" evidence="6">
    <location>
        <begin position="49"/>
        <end position="513"/>
    </location>
</feature>
<reference evidence="8" key="1">
    <citation type="submission" date="2022-11" db="UniProtKB">
        <authorList>
            <consortium name="WormBaseParasite"/>
        </authorList>
    </citation>
    <scope>IDENTIFICATION</scope>
</reference>